<organism evidence="1 2">
    <name type="scientific">Stutzerimonas stutzeri</name>
    <name type="common">Pseudomonas stutzeri</name>
    <dbReference type="NCBI Taxonomy" id="316"/>
    <lineage>
        <taxon>Bacteria</taxon>
        <taxon>Pseudomonadati</taxon>
        <taxon>Pseudomonadota</taxon>
        <taxon>Gammaproteobacteria</taxon>
        <taxon>Pseudomonadales</taxon>
        <taxon>Pseudomonadaceae</taxon>
        <taxon>Stutzerimonas</taxon>
    </lineage>
</organism>
<reference evidence="1 2" key="1">
    <citation type="submission" date="2014-03" db="EMBL/GenBank/DDBJ databases">
        <title>Complete genome sequence of Pseudomonas stutzeri 19SMN4.</title>
        <authorList>
            <person name="Brunet-Galmes I."/>
            <person name="Nogales B."/>
            <person name="Busquets A."/>
            <person name="Pena A."/>
            <person name="Gomila M."/>
            <person name="Garcia-Valdes E."/>
            <person name="Lalucat J."/>
            <person name="Bennasar A."/>
            <person name="Bosch R."/>
        </authorList>
    </citation>
    <scope>NUCLEOTIDE SEQUENCE [LARGE SCALE GENOMIC DNA]</scope>
    <source>
        <strain evidence="1 2">19SMN4</strain>
    </source>
</reference>
<proteinExistence type="predicted"/>
<evidence type="ECO:0000313" key="2">
    <source>
        <dbReference type="Proteomes" id="UP000025238"/>
    </source>
</evidence>
<dbReference type="AlphaFoldDB" id="A0A023WYT4"/>
<dbReference type="PATRIC" id="fig|316.97.peg.1948"/>
<accession>A0A023WYT4</accession>
<gene>
    <name evidence="1" type="ORF">UIB01_09740</name>
</gene>
<dbReference type="Proteomes" id="UP000025238">
    <property type="component" value="Chromosome"/>
</dbReference>
<dbReference type="SUPFAM" id="SSF48403">
    <property type="entry name" value="Ankyrin repeat"/>
    <property type="match status" value="1"/>
</dbReference>
<dbReference type="Gene3D" id="1.25.40.20">
    <property type="entry name" value="Ankyrin repeat-containing domain"/>
    <property type="match status" value="1"/>
</dbReference>
<protein>
    <submittedName>
        <fullName evidence="1">Uncharacterized protein</fullName>
    </submittedName>
</protein>
<dbReference type="EMBL" id="CP007509">
    <property type="protein sequence ID" value="AHY45091.1"/>
    <property type="molecule type" value="Genomic_DNA"/>
</dbReference>
<dbReference type="InterPro" id="IPR036770">
    <property type="entry name" value="Ankyrin_rpt-contain_sf"/>
</dbReference>
<sequence>MPAKTITAGLTIVVFGLLGGNAWSDSLASFGLRTKDKNPCRLTDGRGFEAPTIVLMTGAYDKLSKDKVAVLKVIDTAINAGCDIDEPDELGFSPLNAAILYNEPALVEHFLQAGADPYRRIVSSRASIDGLDAFEFLHLLMNKVPNQDRTPLRAVLERYQ</sequence>
<name>A0A023WYT4_STUST</name>
<dbReference type="KEGG" id="pstu:UIB01_09740"/>
<evidence type="ECO:0000313" key="1">
    <source>
        <dbReference type="EMBL" id="AHY45091.1"/>
    </source>
</evidence>